<dbReference type="EMBL" id="JARH01000260">
    <property type="protein sequence ID" value="EXF83230.1"/>
    <property type="molecule type" value="Genomic_DNA"/>
</dbReference>
<dbReference type="Pfam" id="PF00106">
    <property type="entry name" value="adh_short"/>
    <property type="match status" value="1"/>
</dbReference>
<dbReference type="SMART" id="SM00822">
    <property type="entry name" value="PKS_KR"/>
    <property type="match status" value="1"/>
</dbReference>
<dbReference type="PANTHER" id="PTHR43976:SF16">
    <property type="entry name" value="SHORT-CHAIN DEHYDROGENASE_REDUCTASE FAMILY PROTEIN"/>
    <property type="match status" value="1"/>
</dbReference>
<evidence type="ECO:0000256" key="1">
    <source>
        <dbReference type="ARBA" id="ARBA00006484"/>
    </source>
</evidence>
<dbReference type="eggNOG" id="KOG1205">
    <property type="taxonomic scope" value="Eukaryota"/>
</dbReference>
<accession>A0A010R3B1</accession>
<dbReference type="InterPro" id="IPR057326">
    <property type="entry name" value="KR_dom"/>
</dbReference>
<protein>
    <recommendedName>
        <fullName evidence="4">Ketoreductase domain-containing protein</fullName>
    </recommendedName>
</protein>
<evidence type="ECO:0000313" key="5">
    <source>
        <dbReference type="EMBL" id="EXF83230.1"/>
    </source>
</evidence>
<dbReference type="InterPro" id="IPR051911">
    <property type="entry name" value="SDR_oxidoreductase"/>
</dbReference>
<keyword evidence="6" id="KW-1185">Reference proteome</keyword>
<dbReference type="SUPFAM" id="SSF51735">
    <property type="entry name" value="NAD(P)-binding Rossmann-fold domains"/>
    <property type="match status" value="1"/>
</dbReference>
<keyword evidence="2" id="KW-0560">Oxidoreductase</keyword>
<dbReference type="GO" id="GO:0016491">
    <property type="term" value="F:oxidoreductase activity"/>
    <property type="evidence" value="ECO:0007669"/>
    <property type="project" value="UniProtKB-KW"/>
</dbReference>
<comment type="caution">
    <text evidence="5">The sequence shown here is derived from an EMBL/GenBank/DDBJ whole genome shotgun (WGS) entry which is preliminary data.</text>
</comment>
<dbReference type="InterPro" id="IPR002347">
    <property type="entry name" value="SDR_fam"/>
</dbReference>
<dbReference type="InterPro" id="IPR036291">
    <property type="entry name" value="NAD(P)-bd_dom_sf"/>
</dbReference>
<dbReference type="HOGENOM" id="CLU_010194_2_9_1"/>
<organism evidence="5 6">
    <name type="scientific">Colletotrichum fioriniae PJ7</name>
    <dbReference type="NCBI Taxonomy" id="1445577"/>
    <lineage>
        <taxon>Eukaryota</taxon>
        <taxon>Fungi</taxon>
        <taxon>Dikarya</taxon>
        <taxon>Ascomycota</taxon>
        <taxon>Pezizomycotina</taxon>
        <taxon>Sordariomycetes</taxon>
        <taxon>Hypocreomycetidae</taxon>
        <taxon>Glomerellales</taxon>
        <taxon>Glomerellaceae</taxon>
        <taxon>Colletotrichum</taxon>
        <taxon>Colletotrichum acutatum species complex</taxon>
    </lineage>
</organism>
<dbReference type="PANTHER" id="PTHR43976">
    <property type="entry name" value="SHORT CHAIN DEHYDROGENASE"/>
    <property type="match status" value="1"/>
</dbReference>
<reference evidence="5 6" key="1">
    <citation type="submission" date="2014-02" db="EMBL/GenBank/DDBJ databases">
        <title>The genome sequence of Colletotrichum fioriniae PJ7.</title>
        <authorList>
            <person name="Baroncelli R."/>
            <person name="Thon M.R."/>
        </authorList>
    </citation>
    <scope>NUCLEOTIDE SEQUENCE [LARGE SCALE GENOMIC DNA]</scope>
    <source>
        <strain evidence="5 6">PJ7</strain>
    </source>
</reference>
<dbReference type="AlphaFoldDB" id="A0A010R3B1"/>
<proteinExistence type="inferred from homology"/>
<comment type="similarity">
    <text evidence="1 3">Belongs to the short-chain dehydrogenases/reductases (SDR) family.</text>
</comment>
<gene>
    <name evidence="5" type="ORF">CFIO01_13023</name>
</gene>
<evidence type="ECO:0000256" key="2">
    <source>
        <dbReference type="ARBA" id="ARBA00023002"/>
    </source>
</evidence>
<dbReference type="CDD" id="cd05374">
    <property type="entry name" value="17beta-HSD-like_SDR_c"/>
    <property type="match status" value="1"/>
</dbReference>
<sequence>MTTPSSKTWFITGCTSGFGEALVRKLLAEGDNVIATGRGGAEARLAHLRDTTTTTTTTTGTETGKGAGEAAARLRIMELDVGAASEAEIRAKAAKAWGYFEGGVDVVVNNAGYIVSGLVEELTQQDMEASFRTKFHGPLNITRAFLPMMREKGTGTLVYISSQAAWHVEVGAGAYSASKFALEGAVETLSKELSILAPDIKVIIIEPGFFRTKVFNKISNVPARIPEFAGLNAAIRAGAEALPGTELGDPEKAVARIAELVRGDGMVKDGNGVGGGSSREVPLRVALGSDGWERIRDKCVGVLEGLRAWEDVARSTDLSRTSLAVFQ</sequence>
<evidence type="ECO:0000256" key="3">
    <source>
        <dbReference type="RuleBase" id="RU000363"/>
    </source>
</evidence>
<dbReference type="Proteomes" id="UP000020467">
    <property type="component" value="Unassembled WGS sequence"/>
</dbReference>
<dbReference type="OrthoDB" id="1274115at2759"/>
<feature type="domain" description="Ketoreductase" evidence="4">
    <location>
        <begin position="7"/>
        <end position="201"/>
    </location>
</feature>
<dbReference type="PRINTS" id="PR00080">
    <property type="entry name" value="SDRFAMILY"/>
</dbReference>
<dbReference type="KEGG" id="cfj:CFIO01_13023"/>
<name>A0A010R3B1_9PEZI</name>
<evidence type="ECO:0000259" key="4">
    <source>
        <dbReference type="SMART" id="SM00822"/>
    </source>
</evidence>
<dbReference type="PRINTS" id="PR00081">
    <property type="entry name" value="GDHRDH"/>
</dbReference>
<dbReference type="Gene3D" id="3.40.50.720">
    <property type="entry name" value="NAD(P)-binding Rossmann-like Domain"/>
    <property type="match status" value="1"/>
</dbReference>
<evidence type="ECO:0000313" key="6">
    <source>
        <dbReference type="Proteomes" id="UP000020467"/>
    </source>
</evidence>